<organism evidence="1 2">
    <name type="scientific">Verticillium longisporum</name>
    <name type="common">Verticillium dahliae var. longisporum</name>
    <dbReference type="NCBI Taxonomy" id="100787"/>
    <lineage>
        <taxon>Eukaryota</taxon>
        <taxon>Fungi</taxon>
        <taxon>Dikarya</taxon>
        <taxon>Ascomycota</taxon>
        <taxon>Pezizomycotina</taxon>
        <taxon>Sordariomycetes</taxon>
        <taxon>Hypocreomycetidae</taxon>
        <taxon>Glomerellales</taxon>
        <taxon>Plectosphaerellaceae</taxon>
        <taxon>Verticillium</taxon>
    </lineage>
</organism>
<reference evidence="1 2" key="1">
    <citation type="submission" date="2015-05" db="EMBL/GenBank/DDBJ databases">
        <authorList>
            <person name="Wang D.B."/>
            <person name="Wang M."/>
        </authorList>
    </citation>
    <scope>NUCLEOTIDE SEQUENCE [LARGE SCALE GENOMIC DNA]</scope>
    <source>
        <strain evidence="1">VL1</strain>
    </source>
</reference>
<feature type="non-terminal residue" evidence="1">
    <location>
        <position position="1"/>
    </location>
</feature>
<keyword evidence="2" id="KW-1185">Reference proteome</keyword>
<evidence type="ECO:0000313" key="1">
    <source>
        <dbReference type="EMBL" id="CRK36979.1"/>
    </source>
</evidence>
<proteinExistence type="predicted"/>
<dbReference type="Proteomes" id="UP000044602">
    <property type="component" value="Unassembled WGS sequence"/>
</dbReference>
<accession>A0A0G4MRY8</accession>
<protein>
    <submittedName>
        <fullName evidence="1">Uncharacterized protein</fullName>
    </submittedName>
</protein>
<gene>
    <name evidence="1" type="ORF">BN1708_020181</name>
</gene>
<name>A0A0G4MRY8_VERLO</name>
<sequence length="22" mass="2296">DDEGQAACRDGRLCKGHDGHVG</sequence>
<dbReference type="AlphaFoldDB" id="A0A0G4MRY8"/>
<evidence type="ECO:0000313" key="2">
    <source>
        <dbReference type="Proteomes" id="UP000044602"/>
    </source>
</evidence>
<dbReference type="EMBL" id="CVQH01024484">
    <property type="protein sequence ID" value="CRK36979.1"/>
    <property type="molecule type" value="Genomic_DNA"/>
</dbReference>